<evidence type="ECO:0000313" key="3">
    <source>
        <dbReference type="EMBL" id="KNZ53480.1"/>
    </source>
</evidence>
<gene>
    <name evidence="3" type="ORF">VP01_3229g4</name>
</gene>
<evidence type="ECO:0000256" key="1">
    <source>
        <dbReference type="SAM" id="SignalP"/>
    </source>
</evidence>
<reference evidence="3 4" key="1">
    <citation type="submission" date="2015-08" db="EMBL/GenBank/DDBJ databases">
        <title>Next Generation Sequencing and Analysis of the Genome of Puccinia sorghi L Schw, the Causal Agent of Maize Common Rust.</title>
        <authorList>
            <person name="Rochi L."/>
            <person name="Burguener G."/>
            <person name="Darino M."/>
            <person name="Turjanski A."/>
            <person name="Kreff E."/>
            <person name="Dieguez M.J."/>
            <person name="Sacco F."/>
        </authorList>
    </citation>
    <scope>NUCLEOTIDE SEQUENCE [LARGE SCALE GENOMIC DNA]</scope>
    <source>
        <strain evidence="3 4">RO10H11247</strain>
    </source>
</reference>
<protein>
    <recommendedName>
        <fullName evidence="2">GAG-pre-integrase domain-containing protein</fullName>
    </recommendedName>
</protein>
<feature type="signal peptide" evidence="1">
    <location>
        <begin position="1"/>
        <end position="17"/>
    </location>
</feature>
<dbReference type="Pfam" id="PF13976">
    <property type="entry name" value="gag_pre-integrs"/>
    <property type="match status" value="1"/>
</dbReference>
<sequence>MILSLGIVIAIHGGAELVINDSVPDLARKVLGGGRIEVNNIGNTLVSFPNGFSIQSFSVNCCWQIPALVASTCPIVFVPHVNHVSAPKLADQSDLPITIMNLLLKESDALMWHRCLGRVSLKRIMKMCSSGELPGLPSKLTNKDFICEDCLASKSKRHCSARVSDRGELKPMDMIVLDFLGPFVEGFSGFQCQLSTMQSQAFIVKTEIN</sequence>
<dbReference type="OrthoDB" id="8053277at2759"/>
<dbReference type="EMBL" id="LAVV01008201">
    <property type="protein sequence ID" value="KNZ53480.1"/>
    <property type="molecule type" value="Genomic_DNA"/>
</dbReference>
<name>A0A0L6V039_9BASI</name>
<keyword evidence="4" id="KW-1185">Reference proteome</keyword>
<accession>A0A0L6V039</accession>
<dbReference type="VEuPathDB" id="FungiDB:VP01_3229g4"/>
<feature type="chain" id="PRO_5005567989" description="GAG-pre-integrase domain-containing protein" evidence="1">
    <location>
        <begin position="18"/>
        <end position="209"/>
    </location>
</feature>
<dbReference type="AlphaFoldDB" id="A0A0L6V039"/>
<proteinExistence type="predicted"/>
<evidence type="ECO:0000313" key="4">
    <source>
        <dbReference type="Proteomes" id="UP000037035"/>
    </source>
</evidence>
<feature type="domain" description="GAG-pre-integrase" evidence="2">
    <location>
        <begin position="103"/>
        <end position="155"/>
    </location>
</feature>
<dbReference type="InterPro" id="IPR025724">
    <property type="entry name" value="GAG-pre-integrase_dom"/>
</dbReference>
<evidence type="ECO:0000259" key="2">
    <source>
        <dbReference type="Pfam" id="PF13976"/>
    </source>
</evidence>
<keyword evidence="1" id="KW-0732">Signal</keyword>
<dbReference type="Proteomes" id="UP000037035">
    <property type="component" value="Unassembled WGS sequence"/>
</dbReference>
<comment type="caution">
    <text evidence="3">The sequence shown here is derived from an EMBL/GenBank/DDBJ whole genome shotgun (WGS) entry which is preliminary data.</text>
</comment>
<organism evidence="3 4">
    <name type="scientific">Puccinia sorghi</name>
    <dbReference type="NCBI Taxonomy" id="27349"/>
    <lineage>
        <taxon>Eukaryota</taxon>
        <taxon>Fungi</taxon>
        <taxon>Dikarya</taxon>
        <taxon>Basidiomycota</taxon>
        <taxon>Pucciniomycotina</taxon>
        <taxon>Pucciniomycetes</taxon>
        <taxon>Pucciniales</taxon>
        <taxon>Pucciniaceae</taxon>
        <taxon>Puccinia</taxon>
    </lineage>
</organism>